<dbReference type="Pfam" id="PF07963">
    <property type="entry name" value="N_methyl"/>
    <property type="match status" value="1"/>
</dbReference>
<comment type="caution">
    <text evidence="13">The sequence shown here is derived from an EMBL/GenBank/DDBJ whole genome shotgun (WGS) entry which is preliminary data.</text>
</comment>
<keyword evidence="4" id="KW-0488">Methylation</keyword>
<organism evidence="13 14">
    <name type="scientific">Dyella jejuensis</name>
    <dbReference type="NCBI Taxonomy" id="1432009"/>
    <lineage>
        <taxon>Bacteria</taxon>
        <taxon>Pseudomonadati</taxon>
        <taxon>Pseudomonadota</taxon>
        <taxon>Gammaproteobacteria</taxon>
        <taxon>Lysobacterales</taxon>
        <taxon>Rhodanobacteraceae</taxon>
        <taxon>Dyella</taxon>
    </lineage>
</organism>
<gene>
    <name evidence="13" type="ORF">ISP15_08715</name>
</gene>
<evidence type="ECO:0000256" key="6">
    <source>
        <dbReference type="ARBA" id="ARBA00022692"/>
    </source>
</evidence>
<keyword evidence="5" id="KW-0997">Cell inner membrane</keyword>
<evidence type="ECO:0000256" key="10">
    <source>
        <dbReference type="ARBA" id="ARBA00030775"/>
    </source>
</evidence>
<keyword evidence="8 11" id="KW-0472">Membrane</keyword>
<dbReference type="EMBL" id="JADIKJ010000008">
    <property type="protein sequence ID" value="MFK2900416.1"/>
    <property type="molecule type" value="Genomic_DNA"/>
</dbReference>
<name>A0ABW8JJK1_9GAMM</name>
<feature type="domain" description="General secretion pathway GspH" evidence="12">
    <location>
        <begin position="50"/>
        <end position="160"/>
    </location>
</feature>
<keyword evidence="6 11" id="KW-0812">Transmembrane</keyword>
<dbReference type="Proteomes" id="UP001620461">
    <property type="component" value="Unassembled WGS sequence"/>
</dbReference>
<feature type="transmembrane region" description="Helical" evidence="11">
    <location>
        <begin position="12"/>
        <end position="34"/>
    </location>
</feature>
<evidence type="ECO:0000256" key="3">
    <source>
        <dbReference type="ARBA" id="ARBA00022475"/>
    </source>
</evidence>
<evidence type="ECO:0000256" key="11">
    <source>
        <dbReference type="SAM" id="Phobius"/>
    </source>
</evidence>
<dbReference type="Pfam" id="PF12019">
    <property type="entry name" value="GspH"/>
    <property type="match status" value="1"/>
</dbReference>
<keyword evidence="3" id="KW-1003">Cell membrane</keyword>
<evidence type="ECO:0000313" key="13">
    <source>
        <dbReference type="EMBL" id="MFK2900416.1"/>
    </source>
</evidence>
<evidence type="ECO:0000256" key="2">
    <source>
        <dbReference type="ARBA" id="ARBA00021549"/>
    </source>
</evidence>
<comment type="subcellular location">
    <subcellularLocation>
        <location evidence="1">Cell inner membrane</location>
        <topology evidence="1">Single-pass membrane protein</topology>
    </subcellularLocation>
</comment>
<dbReference type="Gene3D" id="3.55.40.10">
    <property type="entry name" value="minor pseudopilin epsh domain"/>
    <property type="match status" value="1"/>
</dbReference>
<evidence type="ECO:0000256" key="7">
    <source>
        <dbReference type="ARBA" id="ARBA00022989"/>
    </source>
</evidence>
<dbReference type="NCBIfam" id="TIGR02532">
    <property type="entry name" value="IV_pilin_GFxxxE"/>
    <property type="match status" value="1"/>
</dbReference>
<evidence type="ECO:0000256" key="5">
    <source>
        <dbReference type="ARBA" id="ARBA00022519"/>
    </source>
</evidence>
<evidence type="ECO:0000256" key="8">
    <source>
        <dbReference type="ARBA" id="ARBA00023136"/>
    </source>
</evidence>
<keyword evidence="7 11" id="KW-1133">Transmembrane helix</keyword>
<comment type="similarity">
    <text evidence="9">Belongs to the GSP H family.</text>
</comment>
<dbReference type="SUPFAM" id="SSF54523">
    <property type="entry name" value="Pili subunits"/>
    <property type="match status" value="1"/>
</dbReference>
<proteinExistence type="inferred from homology"/>
<evidence type="ECO:0000256" key="4">
    <source>
        <dbReference type="ARBA" id="ARBA00022481"/>
    </source>
</evidence>
<dbReference type="InterPro" id="IPR022346">
    <property type="entry name" value="T2SS_GspH"/>
</dbReference>
<evidence type="ECO:0000259" key="12">
    <source>
        <dbReference type="Pfam" id="PF12019"/>
    </source>
</evidence>
<evidence type="ECO:0000256" key="1">
    <source>
        <dbReference type="ARBA" id="ARBA00004377"/>
    </source>
</evidence>
<reference evidence="13 14" key="1">
    <citation type="submission" date="2020-10" db="EMBL/GenBank/DDBJ databases">
        <title>Phylogeny of dyella-like bacteria.</title>
        <authorList>
            <person name="Fu J."/>
        </authorList>
    </citation>
    <scope>NUCLEOTIDE SEQUENCE [LARGE SCALE GENOMIC DNA]</scope>
    <source>
        <strain evidence="13 14">JP1</strain>
    </source>
</reference>
<dbReference type="InterPro" id="IPR012902">
    <property type="entry name" value="N_methyl_site"/>
</dbReference>
<sequence length="208" mass="22142">MSTMRMHRRAIAGFTLIEMLVVLVIMAIVLFYAIPSYKSMVTQYRMAGELNDLQTDVELARSSAVREGANVTMCPSPAPTASVPTCSDATNTQWNTGWIIFTDTSGTVDEQNYLPASGDVLLRIHGPLQTGDTLVSSSSDTSTTVSSLTFNRMGGAMSLGGSESATVDGWLLLNDANNDTAMVRCLEIGLSGTIAVYSPQAGKQNSCP</sequence>
<dbReference type="RefSeq" id="WP_404546873.1">
    <property type="nucleotide sequence ID" value="NZ_JADIKJ010000008.1"/>
</dbReference>
<protein>
    <recommendedName>
        <fullName evidence="2">Type II secretion system protein H</fullName>
    </recommendedName>
    <alternativeName>
        <fullName evidence="10">General secretion pathway protein H</fullName>
    </alternativeName>
</protein>
<dbReference type="InterPro" id="IPR045584">
    <property type="entry name" value="Pilin-like"/>
</dbReference>
<keyword evidence="14" id="KW-1185">Reference proteome</keyword>
<evidence type="ECO:0000313" key="14">
    <source>
        <dbReference type="Proteomes" id="UP001620461"/>
    </source>
</evidence>
<evidence type="ECO:0000256" key="9">
    <source>
        <dbReference type="ARBA" id="ARBA00025772"/>
    </source>
</evidence>
<accession>A0ABW8JJK1</accession>